<proteinExistence type="predicted"/>
<organism evidence="2 3">
    <name type="scientific">Pleurotus eryngii</name>
    <name type="common">Boletus of the steppes</name>
    <dbReference type="NCBI Taxonomy" id="5323"/>
    <lineage>
        <taxon>Eukaryota</taxon>
        <taxon>Fungi</taxon>
        <taxon>Dikarya</taxon>
        <taxon>Basidiomycota</taxon>
        <taxon>Agaricomycotina</taxon>
        <taxon>Agaricomycetes</taxon>
        <taxon>Agaricomycetidae</taxon>
        <taxon>Agaricales</taxon>
        <taxon>Pleurotineae</taxon>
        <taxon>Pleurotaceae</taxon>
        <taxon>Pleurotus</taxon>
    </lineage>
</organism>
<accession>A0A9P5ZH33</accession>
<dbReference type="OrthoDB" id="3066501at2759"/>
<feature type="compositionally biased region" description="Polar residues" evidence="1">
    <location>
        <begin position="485"/>
        <end position="501"/>
    </location>
</feature>
<comment type="caution">
    <text evidence="2">The sequence shown here is derived from an EMBL/GenBank/DDBJ whole genome shotgun (WGS) entry which is preliminary data.</text>
</comment>
<protein>
    <submittedName>
        <fullName evidence="2">Uncharacterized protein</fullName>
    </submittedName>
</protein>
<feature type="compositionally biased region" description="Polar residues" evidence="1">
    <location>
        <begin position="381"/>
        <end position="426"/>
    </location>
</feature>
<evidence type="ECO:0000313" key="2">
    <source>
        <dbReference type="EMBL" id="KAF9487346.1"/>
    </source>
</evidence>
<gene>
    <name evidence="2" type="ORF">BDN71DRAFT_1436928</name>
</gene>
<name>A0A9P5ZH33_PLEER</name>
<dbReference type="Proteomes" id="UP000807025">
    <property type="component" value="Unassembled WGS sequence"/>
</dbReference>
<feature type="region of interest" description="Disordered" evidence="1">
    <location>
        <begin position="381"/>
        <end position="550"/>
    </location>
</feature>
<dbReference type="AlphaFoldDB" id="A0A9P5ZH33"/>
<evidence type="ECO:0000313" key="3">
    <source>
        <dbReference type="Proteomes" id="UP000807025"/>
    </source>
</evidence>
<reference evidence="2" key="1">
    <citation type="submission" date="2020-11" db="EMBL/GenBank/DDBJ databases">
        <authorList>
            <consortium name="DOE Joint Genome Institute"/>
            <person name="Ahrendt S."/>
            <person name="Riley R."/>
            <person name="Andreopoulos W."/>
            <person name="Labutti K."/>
            <person name="Pangilinan J."/>
            <person name="Ruiz-Duenas F.J."/>
            <person name="Barrasa J.M."/>
            <person name="Sanchez-Garcia M."/>
            <person name="Camarero S."/>
            <person name="Miyauchi S."/>
            <person name="Serrano A."/>
            <person name="Linde D."/>
            <person name="Babiker R."/>
            <person name="Drula E."/>
            <person name="Ayuso-Fernandez I."/>
            <person name="Pacheco R."/>
            <person name="Padilla G."/>
            <person name="Ferreira P."/>
            <person name="Barriuso J."/>
            <person name="Kellner H."/>
            <person name="Castanera R."/>
            <person name="Alfaro M."/>
            <person name="Ramirez L."/>
            <person name="Pisabarro A.G."/>
            <person name="Kuo A."/>
            <person name="Tritt A."/>
            <person name="Lipzen A."/>
            <person name="He G."/>
            <person name="Yan M."/>
            <person name="Ng V."/>
            <person name="Cullen D."/>
            <person name="Martin F."/>
            <person name="Rosso M.-N."/>
            <person name="Henrissat B."/>
            <person name="Hibbett D."/>
            <person name="Martinez A.T."/>
            <person name="Grigoriev I.V."/>
        </authorList>
    </citation>
    <scope>NUCLEOTIDE SEQUENCE</scope>
    <source>
        <strain evidence="2">ATCC 90797</strain>
    </source>
</reference>
<evidence type="ECO:0000256" key="1">
    <source>
        <dbReference type="SAM" id="MobiDB-lite"/>
    </source>
</evidence>
<dbReference type="EMBL" id="MU154787">
    <property type="protein sequence ID" value="KAF9487346.1"/>
    <property type="molecule type" value="Genomic_DNA"/>
</dbReference>
<sequence length="550" mass="59121">MKLMNEFLKSQKKGRLDKFWYLKCWYYNHNKPKHVLPFGHIVKKALQGKKAKRRPQLTEVYCHLFYKERILHHVKAKVNRLTTLHGKKPTHGMKLQLVCNYAITLLDLEPAEIKNKVEGEYERYKEEVEKIQKEATMTPQAYAEAIDTIGAHFDAFSKVLGEITGWKFTLLAGGLNPMNGGRIRTIAVHHGENHAGLSFGEADVKSAMGAAFGSFLQAVYTPSECAARSLYPEGAVQGASSPSVQSDNMAGTPAVDLPPPIPIDNANLWAALSPLEGRHVKSTLDAIFDPTSRSLNEDFDPLDENIDWDSLRLFDPRNMEELGAGMLGGGSGLFLTDKLAAPLPDHVLSGFGFITPNINAATHLGATVSSQASAMVNQIQPATPNTPISSQASTTVDPIQPATPNTAVSSQASATVKPNPIQQAASNADRAPVQPFDDVENLSTTTGAPVVPQNPASQVSPTGDGAPESSVTGDGPPTNPDAVLNTATGITGSVLSKSTDAPPQRNKQSRDPIDAALIVPGKQSRKAKDCPNAEVQPAKPKGKENCTSRH</sequence>
<keyword evidence="3" id="KW-1185">Reference proteome</keyword>
<feature type="compositionally biased region" description="Basic and acidic residues" evidence="1">
    <location>
        <begin position="541"/>
        <end position="550"/>
    </location>
</feature>